<keyword evidence="2 5" id="KW-0418">Kinase</keyword>
<dbReference type="InterPro" id="IPR050482">
    <property type="entry name" value="Sensor_HK_TwoCompSys"/>
</dbReference>
<evidence type="ECO:0000256" key="3">
    <source>
        <dbReference type="ARBA" id="ARBA00023012"/>
    </source>
</evidence>
<dbReference type="Gene3D" id="3.30.565.10">
    <property type="entry name" value="Histidine kinase-like ATPase, C-terminal domain"/>
    <property type="match status" value="1"/>
</dbReference>
<dbReference type="SUPFAM" id="SSF55874">
    <property type="entry name" value="ATPase domain of HSP90 chaperone/DNA topoisomerase II/histidine kinase"/>
    <property type="match status" value="1"/>
</dbReference>
<accession>A0A5B8VKP8</accession>
<dbReference type="CDD" id="cd16917">
    <property type="entry name" value="HATPase_UhpB-NarQ-NarX-like"/>
    <property type="match status" value="1"/>
</dbReference>
<dbReference type="Pfam" id="PF07730">
    <property type="entry name" value="HisKA_3"/>
    <property type="match status" value="1"/>
</dbReference>
<dbReference type="InterPro" id="IPR011712">
    <property type="entry name" value="Sig_transdc_His_kin_sub3_dim/P"/>
</dbReference>
<gene>
    <name evidence="5" type="ORF">FSB73_10760</name>
</gene>
<dbReference type="SMART" id="SM00387">
    <property type="entry name" value="HATPase_c"/>
    <property type="match status" value="1"/>
</dbReference>
<dbReference type="GO" id="GO:0046983">
    <property type="term" value="F:protein dimerization activity"/>
    <property type="evidence" value="ECO:0007669"/>
    <property type="project" value="InterPro"/>
</dbReference>
<dbReference type="AlphaFoldDB" id="A0A5B8VKP8"/>
<dbReference type="Pfam" id="PF02518">
    <property type="entry name" value="HATPase_c"/>
    <property type="match status" value="1"/>
</dbReference>
<dbReference type="EMBL" id="CP042434">
    <property type="protein sequence ID" value="QEC72080.1"/>
    <property type="molecule type" value="Genomic_DNA"/>
</dbReference>
<evidence type="ECO:0000313" key="6">
    <source>
        <dbReference type="Proteomes" id="UP000321291"/>
    </source>
</evidence>
<dbReference type="InterPro" id="IPR003594">
    <property type="entry name" value="HATPase_dom"/>
</dbReference>
<evidence type="ECO:0000256" key="2">
    <source>
        <dbReference type="ARBA" id="ARBA00022777"/>
    </source>
</evidence>
<evidence type="ECO:0000256" key="1">
    <source>
        <dbReference type="ARBA" id="ARBA00022679"/>
    </source>
</evidence>
<dbReference type="PANTHER" id="PTHR24421">
    <property type="entry name" value="NITRATE/NITRITE SENSOR PROTEIN NARX-RELATED"/>
    <property type="match status" value="1"/>
</dbReference>
<name>A0A5B8VKP8_9BACT</name>
<evidence type="ECO:0000313" key="5">
    <source>
        <dbReference type="EMBL" id="QEC72080.1"/>
    </source>
</evidence>
<feature type="domain" description="Histidine kinase" evidence="4">
    <location>
        <begin position="10"/>
        <end position="205"/>
    </location>
</feature>
<proteinExistence type="predicted"/>
<dbReference type="Gene3D" id="1.20.5.1930">
    <property type="match status" value="1"/>
</dbReference>
<dbReference type="GO" id="GO:0000155">
    <property type="term" value="F:phosphorelay sensor kinase activity"/>
    <property type="evidence" value="ECO:0007669"/>
    <property type="project" value="InterPro"/>
</dbReference>
<dbReference type="PROSITE" id="PS50109">
    <property type="entry name" value="HIS_KIN"/>
    <property type="match status" value="1"/>
</dbReference>
<organism evidence="5 6">
    <name type="scientific">Arachidicoccus ginsenosidivorans</name>
    <dbReference type="NCBI Taxonomy" id="496057"/>
    <lineage>
        <taxon>Bacteria</taxon>
        <taxon>Pseudomonadati</taxon>
        <taxon>Bacteroidota</taxon>
        <taxon>Chitinophagia</taxon>
        <taxon>Chitinophagales</taxon>
        <taxon>Chitinophagaceae</taxon>
        <taxon>Arachidicoccus</taxon>
    </lineage>
</organism>
<dbReference type="InterPro" id="IPR036890">
    <property type="entry name" value="HATPase_C_sf"/>
</dbReference>
<keyword evidence="1" id="KW-0808">Transferase</keyword>
<dbReference type="KEGG" id="agi:FSB73_10760"/>
<keyword evidence="6" id="KW-1185">Reference proteome</keyword>
<dbReference type="Proteomes" id="UP000321291">
    <property type="component" value="Chromosome"/>
</dbReference>
<reference evidence="5 6" key="1">
    <citation type="journal article" date="2017" name="Int. J. Syst. Evol. Microbiol.">
        <title>Arachidicoccus ginsenosidivorans sp. nov., with ginsenoside-converting activity isolated from ginseng cultivating soil.</title>
        <authorList>
            <person name="Siddiqi M.Z."/>
            <person name="Aslam Z."/>
            <person name="Im W.T."/>
        </authorList>
    </citation>
    <scope>NUCLEOTIDE SEQUENCE [LARGE SCALE GENOMIC DNA]</scope>
    <source>
        <strain evidence="5 6">Gsoil 809</strain>
    </source>
</reference>
<dbReference type="RefSeq" id="WP_146781746.1">
    <property type="nucleotide sequence ID" value="NZ_CP042434.1"/>
</dbReference>
<evidence type="ECO:0000259" key="4">
    <source>
        <dbReference type="PROSITE" id="PS50109"/>
    </source>
</evidence>
<sequence length="211" mass="23270">MKGQEQERSRLARDLHDGVGGLLSGVKLRLSSMKGNFYLPEESAISLQGIIGQLDNSIQELRRVSHNMMPEALIKYGLKEALENYTDYIQSSGALQIQLQLYGLEHRLNQDTEIILYRIVQELLTNVIKHAQATNVLLQFIRNNDRFTLTVEDNGKGFDKDPEGAKNGAGLSNINARVAYLNGNMDINTAPGKGCSITIEGAIRQNTPGGS</sequence>
<keyword evidence="3" id="KW-0902">Two-component regulatory system</keyword>
<protein>
    <submittedName>
        <fullName evidence="5">Sensor histidine kinase</fullName>
    </submittedName>
</protein>
<dbReference type="InterPro" id="IPR005467">
    <property type="entry name" value="His_kinase_dom"/>
</dbReference>
<dbReference type="GO" id="GO:0016020">
    <property type="term" value="C:membrane"/>
    <property type="evidence" value="ECO:0007669"/>
    <property type="project" value="InterPro"/>
</dbReference>
<dbReference type="OrthoDB" id="9778366at2"/>